<proteinExistence type="predicted"/>
<dbReference type="InterPro" id="IPR018378">
    <property type="entry name" value="C-type_lectin_CS"/>
</dbReference>
<reference evidence="3" key="1">
    <citation type="submission" date="2025-08" db="UniProtKB">
        <authorList>
            <consortium name="Ensembl"/>
        </authorList>
    </citation>
    <scope>IDENTIFICATION</scope>
</reference>
<keyword evidence="4" id="KW-1185">Reference proteome</keyword>
<organism evidence="3 4">
    <name type="scientific">Gadus morhua</name>
    <name type="common">Atlantic cod</name>
    <dbReference type="NCBI Taxonomy" id="8049"/>
    <lineage>
        <taxon>Eukaryota</taxon>
        <taxon>Metazoa</taxon>
        <taxon>Chordata</taxon>
        <taxon>Craniata</taxon>
        <taxon>Vertebrata</taxon>
        <taxon>Euteleostomi</taxon>
        <taxon>Actinopterygii</taxon>
        <taxon>Neopterygii</taxon>
        <taxon>Teleostei</taxon>
        <taxon>Neoteleostei</taxon>
        <taxon>Acanthomorphata</taxon>
        <taxon>Zeiogadaria</taxon>
        <taxon>Gadariae</taxon>
        <taxon>Gadiformes</taxon>
        <taxon>Gadoidei</taxon>
        <taxon>Gadidae</taxon>
        <taxon>Gadus</taxon>
    </lineage>
</organism>
<dbReference type="GeneTree" id="ENSGT00990000204328"/>
<evidence type="ECO:0000259" key="2">
    <source>
        <dbReference type="PROSITE" id="PS50041"/>
    </source>
</evidence>
<dbReference type="PROSITE" id="PS50041">
    <property type="entry name" value="C_TYPE_LECTIN_2"/>
    <property type="match status" value="1"/>
</dbReference>
<dbReference type="SMART" id="SM00034">
    <property type="entry name" value="CLECT"/>
    <property type="match status" value="1"/>
</dbReference>
<dbReference type="InterPro" id="IPR050111">
    <property type="entry name" value="C-type_lectin/snaclec_domain"/>
</dbReference>
<evidence type="ECO:0000256" key="1">
    <source>
        <dbReference type="ARBA" id="ARBA00023157"/>
    </source>
</evidence>
<dbReference type="PROSITE" id="PS00615">
    <property type="entry name" value="C_TYPE_LECTIN_1"/>
    <property type="match status" value="1"/>
</dbReference>
<evidence type="ECO:0000313" key="3">
    <source>
        <dbReference type="Ensembl" id="ENSGMOP00000029444.1"/>
    </source>
</evidence>
<sequence length="146" mass="17133">LPVPTLLAWLSAKRALKQNVTEENANRDTRGSCPSFWNEFDTNCYKYIGRQLTWVKAERHCQSLDAHLVSIHRHRWIGFSDVHEEGFWMWSDGSPSDFAFWYQNEPNNHSGTEHCAINTFWAQKGWNDEQCYLTYSSVCKLRKTCP</sequence>
<dbReference type="Gene3D" id="3.10.100.10">
    <property type="entry name" value="Mannose-Binding Protein A, subunit A"/>
    <property type="match status" value="2"/>
</dbReference>
<accession>A0A8C5FDU7</accession>
<dbReference type="SUPFAM" id="SSF56436">
    <property type="entry name" value="C-type lectin-like"/>
    <property type="match status" value="1"/>
</dbReference>
<evidence type="ECO:0000313" key="4">
    <source>
        <dbReference type="Proteomes" id="UP000694546"/>
    </source>
</evidence>
<dbReference type="InterPro" id="IPR001304">
    <property type="entry name" value="C-type_lectin-like"/>
</dbReference>
<keyword evidence="1" id="KW-1015">Disulfide bond</keyword>
<dbReference type="Pfam" id="PF00059">
    <property type="entry name" value="Lectin_C"/>
    <property type="match status" value="1"/>
</dbReference>
<dbReference type="PANTHER" id="PTHR22803">
    <property type="entry name" value="MANNOSE, PHOSPHOLIPASE, LECTIN RECEPTOR RELATED"/>
    <property type="match status" value="1"/>
</dbReference>
<dbReference type="Proteomes" id="UP000694546">
    <property type="component" value="Chromosome 18"/>
</dbReference>
<dbReference type="AlphaFoldDB" id="A0A8C5FDU7"/>
<feature type="domain" description="C-type lectin" evidence="2">
    <location>
        <begin position="40"/>
        <end position="140"/>
    </location>
</feature>
<dbReference type="Ensembl" id="ENSGMOT00000064679.1">
    <property type="protein sequence ID" value="ENSGMOP00000029444.1"/>
    <property type="gene ID" value="ENSGMOG00000030679.1"/>
</dbReference>
<reference evidence="3" key="2">
    <citation type="submission" date="2025-09" db="UniProtKB">
        <authorList>
            <consortium name="Ensembl"/>
        </authorList>
    </citation>
    <scope>IDENTIFICATION</scope>
</reference>
<protein>
    <recommendedName>
        <fullName evidence="2">C-type lectin domain-containing protein</fullName>
    </recommendedName>
</protein>
<name>A0A8C5FDU7_GADMO</name>
<dbReference type="InterPro" id="IPR016187">
    <property type="entry name" value="CTDL_fold"/>
</dbReference>
<dbReference type="InterPro" id="IPR016186">
    <property type="entry name" value="C-type_lectin-like/link_sf"/>
</dbReference>